<keyword evidence="2" id="KW-0560">Oxidoreductase</keyword>
<evidence type="ECO:0000313" key="7">
    <source>
        <dbReference type="EMBL" id="MFC3050943.1"/>
    </source>
</evidence>
<evidence type="ECO:0000256" key="5">
    <source>
        <dbReference type="SAM" id="SignalP"/>
    </source>
</evidence>
<feature type="signal peptide" evidence="5">
    <location>
        <begin position="1"/>
        <end position="20"/>
    </location>
</feature>
<accession>A0ABV7D1A3</accession>
<dbReference type="PANTHER" id="PTHR13887">
    <property type="entry name" value="GLUTATHIONE S-TRANSFERASE KAPPA"/>
    <property type="match status" value="1"/>
</dbReference>
<proteinExistence type="predicted"/>
<organism evidence="7 8">
    <name type="scientific">Kordiimonas pumila</name>
    <dbReference type="NCBI Taxonomy" id="2161677"/>
    <lineage>
        <taxon>Bacteria</taxon>
        <taxon>Pseudomonadati</taxon>
        <taxon>Pseudomonadota</taxon>
        <taxon>Alphaproteobacteria</taxon>
        <taxon>Kordiimonadales</taxon>
        <taxon>Kordiimonadaceae</taxon>
        <taxon>Kordiimonas</taxon>
    </lineage>
</organism>
<dbReference type="InterPro" id="IPR013766">
    <property type="entry name" value="Thioredoxin_domain"/>
</dbReference>
<feature type="chain" id="PRO_5045297450" evidence="5">
    <location>
        <begin position="21"/>
        <end position="251"/>
    </location>
</feature>
<keyword evidence="1 5" id="KW-0732">Signal</keyword>
<dbReference type="PROSITE" id="PS51352">
    <property type="entry name" value="THIOREDOXIN_2"/>
    <property type="match status" value="1"/>
</dbReference>
<dbReference type="EMBL" id="JBHRSL010000002">
    <property type="protein sequence ID" value="MFC3050943.1"/>
    <property type="molecule type" value="Genomic_DNA"/>
</dbReference>
<evidence type="ECO:0000256" key="3">
    <source>
        <dbReference type="ARBA" id="ARBA00023157"/>
    </source>
</evidence>
<dbReference type="SUPFAM" id="SSF52833">
    <property type="entry name" value="Thioredoxin-like"/>
    <property type="match status" value="1"/>
</dbReference>
<evidence type="ECO:0000256" key="1">
    <source>
        <dbReference type="ARBA" id="ARBA00022729"/>
    </source>
</evidence>
<evidence type="ECO:0000313" key="8">
    <source>
        <dbReference type="Proteomes" id="UP001595444"/>
    </source>
</evidence>
<name>A0ABV7D1A3_9PROT</name>
<evidence type="ECO:0000256" key="2">
    <source>
        <dbReference type="ARBA" id="ARBA00023002"/>
    </source>
</evidence>
<protein>
    <submittedName>
        <fullName evidence="7">DsbA family protein</fullName>
    </submittedName>
</protein>
<keyword evidence="3" id="KW-1015">Disulfide bond</keyword>
<keyword evidence="8" id="KW-1185">Reference proteome</keyword>
<dbReference type="InterPro" id="IPR001853">
    <property type="entry name" value="DSBA-like_thioredoxin_dom"/>
</dbReference>
<reference evidence="8" key="1">
    <citation type="journal article" date="2019" name="Int. J. Syst. Evol. Microbiol.">
        <title>The Global Catalogue of Microorganisms (GCM) 10K type strain sequencing project: providing services to taxonomists for standard genome sequencing and annotation.</title>
        <authorList>
            <consortium name="The Broad Institute Genomics Platform"/>
            <consortium name="The Broad Institute Genome Sequencing Center for Infectious Disease"/>
            <person name="Wu L."/>
            <person name="Ma J."/>
        </authorList>
    </citation>
    <scope>NUCLEOTIDE SEQUENCE [LARGE SCALE GENOMIC DNA]</scope>
    <source>
        <strain evidence="8">KCTC 62164</strain>
    </source>
</reference>
<dbReference type="Pfam" id="PF01323">
    <property type="entry name" value="DSBA"/>
    <property type="match status" value="1"/>
</dbReference>
<dbReference type="Proteomes" id="UP001595444">
    <property type="component" value="Unassembled WGS sequence"/>
</dbReference>
<evidence type="ECO:0000259" key="6">
    <source>
        <dbReference type="PROSITE" id="PS51352"/>
    </source>
</evidence>
<gene>
    <name evidence="7" type="ORF">ACFOKA_03385</name>
</gene>
<dbReference type="Gene3D" id="3.40.30.10">
    <property type="entry name" value="Glutaredoxin"/>
    <property type="match status" value="1"/>
</dbReference>
<dbReference type="PANTHER" id="PTHR13887:SF14">
    <property type="entry name" value="DISULFIDE BOND FORMATION PROTEIN D"/>
    <property type="match status" value="1"/>
</dbReference>
<keyword evidence="4" id="KW-0676">Redox-active center</keyword>
<evidence type="ECO:0000256" key="4">
    <source>
        <dbReference type="ARBA" id="ARBA00023284"/>
    </source>
</evidence>
<dbReference type="CDD" id="cd03023">
    <property type="entry name" value="DsbA_Com1_like"/>
    <property type="match status" value="1"/>
</dbReference>
<feature type="domain" description="Thioredoxin" evidence="6">
    <location>
        <begin position="59"/>
        <end position="245"/>
    </location>
</feature>
<dbReference type="RefSeq" id="WP_194212311.1">
    <property type="nucleotide sequence ID" value="NZ_CP061205.1"/>
</dbReference>
<sequence length="251" mass="27904">MKFVFSAVIAALLLSPTTHASEAKILDAEREKIEAVIQNYLMEKPEIIALAIQELQRRQNLAQMLPAIKMYREYLENEQNQPVLGNPDGDVTIVEFFDYRCGYCRRHFQEVMRLVKDDGNVKWVLKHFPILDRPGEPALSRKAALAAIAAGNQGKFAEFHIAMMTGAGAITEEYIFNTARSVGLDIEKLKTDMANKLTDKVINNALSIGQDIGFSGTPGYVIGNDVVLGAEGYERLKSAVARARADNKTKE</sequence>
<dbReference type="InterPro" id="IPR036249">
    <property type="entry name" value="Thioredoxin-like_sf"/>
</dbReference>
<comment type="caution">
    <text evidence="7">The sequence shown here is derived from an EMBL/GenBank/DDBJ whole genome shotgun (WGS) entry which is preliminary data.</text>
</comment>